<evidence type="ECO:0000256" key="4">
    <source>
        <dbReference type="ARBA" id="ARBA00022833"/>
    </source>
</evidence>
<dbReference type="PROSITE" id="PS50089">
    <property type="entry name" value="ZF_RING_2"/>
    <property type="match status" value="1"/>
</dbReference>
<proteinExistence type="predicted"/>
<feature type="region of interest" description="Disordered" evidence="6">
    <location>
        <begin position="371"/>
        <end position="412"/>
    </location>
</feature>
<feature type="compositionally biased region" description="Basic and acidic residues" evidence="6">
    <location>
        <begin position="827"/>
        <end position="838"/>
    </location>
</feature>
<feature type="region of interest" description="Disordered" evidence="6">
    <location>
        <begin position="590"/>
        <end position="675"/>
    </location>
</feature>
<dbReference type="Gene3D" id="3.30.160.60">
    <property type="entry name" value="Classic Zinc Finger"/>
    <property type="match status" value="1"/>
</dbReference>
<evidence type="ECO:0000256" key="3">
    <source>
        <dbReference type="ARBA" id="ARBA00022771"/>
    </source>
</evidence>
<feature type="region of interest" description="Disordered" evidence="6">
    <location>
        <begin position="449"/>
        <end position="562"/>
    </location>
</feature>
<evidence type="ECO:0000259" key="9">
    <source>
        <dbReference type="PROSITE" id="PS50119"/>
    </source>
</evidence>
<keyword evidence="4" id="KW-0862">Zinc</keyword>
<keyword evidence="3 5" id="KW-0863">Zinc-finger</keyword>
<dbReference type="InterPro" id="IPR001965">
    <property type="entry name" value="Znf_PHD"/>
</dbReference>
<dbReference type="InterPro" id="IPR017907">
    <property type="entry name" value="Znf_RING_CS"/>
</dbReference>
<dbReference type="PANTHER" id="PTHR45915:SF6">
    <property type="entry name" value="E3 UBIQUITIN-PROTEIN LIGASE TRIM33"/>
    <property type="match status" value="1"/>
</dbReference>
<dbReference type="PROSITE" id="PS50119">
    <property type="entry name" value="ZF_BBOX"/>
    <property type="match status" value="2"/>
</dbReference>
<dbReference type="InterPro" id="IPR013083">
    <property type="entry name" value="Znf_RING/FYVE/PHD"/>
</dbReference>
<sequence length="1295" mass="141067">MFSVDRGNAGAPLVEGVETVSFGIPAPAPHSLEKCGACGTICGPIRSPQLLPCLHSVCKVCIPPAGVGESKRECPNCNRSYNVLEVTDNPLLKDSTTGPGAHPLTKCAGCEDSAISGWCVECGEALCSICVSAHQRVRVTREHTVLPQKLATGFIPTLFCPIHREEPMKLFCVSCNQLTCRDCQLTYHRNHSYQFLNEAVTAQREAIESLLVSVRQQRMTVKQSLLDLDGRLQDLEEIKSKTKSKMQKLLLYIRCALMKRTTELFKDVQDLCGREAQKIAERQNNLRTLEERQDYILSFAERALQMENHSALLSCKRQVQVQLQDLLSQSALPPASMIEVKLHFEQEAYCKLATFGKLVSNEVPFSHKIHDAVPNKAPRPPAPTQNVHPAPNTYQPYSSTHPSPSSSPSLLSSIRIGPPSVCRPSVSLPHSSAPCVSTSTSCAPIASASHQSATPSSFPSEYSHSSSSPPTSSHARPRPTAPSPPTSLPHPVRSQSQPSRQRKNKQTWSFHSYEPKNFKTIAPQPNPCSPESPQLPAMVSPPAAAASPPAVSESQSPPVPALPLPSPTLIMLLSPLDTCPEQWNARTVQTAKTGPAAVPRGPQSKSPSLEPAELTGRVQPDKEDQHSKSQQCVLPVIAPADSPCERTPPAGCERLIDQNPPTTENEPTSTVTETDTALPVGLPQAEGTELPSAAVSTVSRHAVNTDAALAYGFRPQISTVVIGASRHRDAVPVDAVSAKSTAGRASTLPARGSDGVGALQEPQPAAADTPAFSCSLQNQPEVTVQSCHQPSPTPALTIPKNRPSMPFSSQDRSRPAEKPDLQPMQMQHEEGKASDSRSTDPNSAPSEPDLPSRAGPIQIPVRPLEKCNAWLPTTLKEILEKPPLNLALVDPVSEKNPILRGLLLRVPNGETELTDPMDCYGSPVETEKTDDDDDDGEENIDTDPKNENEESGEPVSSHPLPQFRLLPGVTEDEILLQMIEDDDQFPDNQSAQAAKKRPAIHLSDQSKAKLIVLKGPISNPTQPRMSLQRANPCSAWQQPVSLDLTSEHEDSSLKRAHKAVKLRCAACQLSGSLTQCVQCGKGFHRDCHIPPISSASSSGEWQCMLCRDLSDVEDLYSDERPKRPSLGLPDQRKCEHLLLSLTCRKYSAVLYRKVELSSHYIDITLIRGRLLRKLSPAYRTPSEFISDIWVLLDSLLKNSEDAALVFKMQNYFQKKLSKTFGNALHPSLLKCPSREEGESVPDAEDTTGKVRETLKRMREFISANRQTPAKKVCKDKGTEPNGGEAEPKEEGQSPP</sequence>
<accession>A0A9Q1FBJ3</accession>
<feature type="compositionally biased region" description="Basic and acidic residues" evidence="6">
    <location>
        <begin position="1285"/>
        <end position="1295"/>
    </location>
</feature>
<feature type="compositionally biased region" description="Acidic residues" evidence="6">
    <location>
        <begin position="928"/>
        <end position="941"/>
    </location>
</feature>
<comment type="subcellular location">
    <subcellularLocation>
        <location evidence="1">Nucleus</location>
    </subcellularLocation>
</comment>
<feature type="compositionally biased region" description="Low complexity" evidence="6">
    <location>
        <begin position="455"/>
        <end position="474"/>
    </location>
</feature>
<dbReference type="CDD" id="cd15541">
    <property type="entry name" value="PHD_TIF1_like"/>
    <property type="match status" value="1"/>
</dbReference>
<organism evidence="10 11">
    <name type="scientific">Synaphobranchus kaupii</name>
    <name type="common">Kaup's arrowtooth eel</name>
    <dbReference type="NCBI Taxonomy" id="118154"/>
    <lineage>
        <taxon>Eukaryota</taxon>
        <taxon>Metazoa</taxon>
        <taxon>Chordata</taxon>
        <taxon>Craniata</taxon>
        <taxon>Vertebrata</taxon>
        <taxon>Euteleostomi</taxon>
        <taxon>Actinopterygii</taxon>
        <taxon>Neopterygii</taxon>
        <taxon>Teleostei</taxon>
        <taxon>Anguilliformes</taxon>
        <taxon>Synaphobranchidae</taxon>
        <taxon>Synaphobranchus</taxon>
    </lineage>
</organism>
<feature type="region of interest" description="Disordered" evidence="6">
    <location>
        <begin position="783"/>
        <end position="860"/>
    </location>
</feature>
<evidence type="ECO:0000313" key="10">
    <source>
        <dbReference type="EMBL" id="KAJ8354681.1"/>
    </source>
</evidence>
<dbReference type="InterPro" id="IPR011011">
    <property type="entry name" value="Znf_FYVE_PHD"/>
</dbReference>
<dbReference type="Pfam" id="PF00628">
    <property type="entry name" value="PHD"/>
    <property type="match status" value="1"/>
</dbReference>
<feature type="compositionally biased region" description="Basic and acidic residues" evidence="6">
    <location>
        <begin position="1246"/>
        <end position="1259"/>
    </location>
</feature>
<name>A0A9Q1FBJ3_SYNKA</name>
<feature type="domain" description="PHD-type" evidence="7">
    <location>
        <begin position="1061"/>
        <end position="1109"/>
    </location>
</feature>
<comment type="caution">
    <text evidence="10">The sequence shown here is derived from an EMBL/GenBank/DDBJ whole genome shotgun (WGS) entry which is preliminary data.</text>
</comment>
<reference evidence="10" key="1">
    <citation type="journal article" date="2023" name="Science">
        <title>Genome structures resolve the early diversification of teleost fishes.</title>
        <authorList>
            <person name="Parey E."/>
            <person name="Louis A."/>
            <person name="Montfort J."/>
            <person name="Bouchez O."/>
            <person name="Roques C."/>
            <person name="Iampietro C."/>
            <person name="Lluch J."/>
            <person name="Castinel A."/>
            <person name="Donnadieu C."/>
            <person name="Desvignes T."/>
            <person name="Floi Bucao C."/>
            <person name="Jouanno E."/>
            <person name="Wen M."/>
            <person name="Mejri S."/>
            <person name="Dirks R."/>
            <person name="Jansen H."/>
            <person name="Henkel C."/>
            <person name="Chen W.J."/>
            <person name="Zahm M."/>
            <person name="Cabau C."/>
            <person name="Klopp C."/>
            <person name="Thompson A.W."/>
            <person name="Robinson-Rechavi M."/>
            <person name="Braasch I."/>
            <person name="Lecointre G."/>
            <person name="Bobe J."/>
            <person name="Postlethwait J.H."/>
            <person name="Berthelot C."/>
            <person name="Roest Crollius H."/>
            <person name="Guiguen Y."/>
        </authorList>
    </citation>
    <scope>NUCLEOTIDE SEQUENCE</scope>
    <source>
        <strain evidence="10">WJC10195</strain>
    </source>
</reference>
<dbReference type="PANTHER" id="PTHR45915">
    <property type="entry name" value="TRANSCRIPTION INTERMEDIARY FACTOR"/>
    <property type="match status" value="1"/>
</dbReference>
<evidence type="ECO:0000256" key="1">
    <source>
        <dbReference type="ARBA" id="ARBA00004123"/>
    </source>
</evidence>
<gene>
    <name evidence="10" type="ORF">SKAU_G00222480</name>
</gene>
<feature type="compositionally biased region" description="Pro residues" evidence="6">
    <location>
        <begin position="479"/>
        <end position="488"/>
    </location>
</feature>
<dbReference type="SMART" id="SM00336">
    <property type="entry name" value="BBOX"/>
    <property type="match status" value="2"/>
</dbReference>
<dbReference type="Pfam" id="PF00643">
    <property type="entry name" value="zf-B_box"/>
    <property type="match status" value="2"/>
</dbReference>
<feature type="compositionally biased region" description="Polar residues" evidence="6">
    <location>
        <begin position="384"/>
        <end position="395"/>
    </location>
</feature>
<feature type="domain" description="B box-type" evidence="9">
    <location>
        <begin position="102"/>
        <end position="148"/>
    </location>
</feature>
<feature type="compositionally biased region" description="Basic and acidic residues" evidence="6">
    <location>
        <begin position="811"/>
        <end position="820"/>
    </location>
</feature>
<keyword evidence="11" id="KW-1185">Reference proteome</keyword>
<dbReference type="GO" id="GO:0005634">
    <property type="term" value="C:nucleus"/>
    <property type="evidence" value="ECO:0007669"/>
    <property type="project" value="UniProtKB-SubCell"/>
</dbReference>
<feature type="compositionally biased region" description="Low complexity" evidence="6">
    <location>
        <begin position="660"/>
        <end position="674"/>
    </location>
</feature>
<feature type="compositionally biased region" description="Low complexity" evidence="6">
    <location>
        <begin position="536"/>
        <end position="556"/>
    </location>
</feature>
<dbReference type="SUPFAM" id="SSF57850">
    <property type="entry name" value="RING/U-box"/>
    <property type="match status" value="1"/>
</dbReference>
<dbReference type="InterPro" id="IPR000315">
    <property type="entry name" value="Znf_B-box"/>
</dbReference>
<dbReference type="PROSITE" id="PS50016">
    <property type="entry name" value="ZF_PHD_2"/>
    <property type="match status" value="1"/>
</dbReference>
<evidence type="ECO:0000256" key="2">
    <source>
        <dbReference type="ARBA" id="ARBA00022723"/>
    </source>
</evidence>
<keyword evidence="2" id="KW-0479">Metal-binding</keyword>
<dbReference type="SMART" id="SM00249">
    <property type="entry name" value="PHD"/>
    <property type="match status" value="1"/>
</dbReference>
<feature type="region of interest" description="Disordered" evidence="6">
    <location>
        <begin position="739"/>
        <end position="771"/>
    </location>
</feature>
<dbReference type="EMBL" id="JAINUF010000007">
    <property type="protein sequence ID" value="KAJ8354681.1"/>
    <property type="molecule type" value="Genomic_DNA"/>
</dbReference>
<evidence type="ECO:0000256" key="5">
    <source>
        <dbReference type="PROSITE-ProRule" id="PRU00024"/>
    </source>
</evidence>
<dbReference type="OrthoDB" id="1870062at2759"/>
<dbReference type="SMART" id="SM00184">
    <property type="entry name" value="RING"/>
    <property type="match status" value="2"/>
</dbReference>
<feature type="domain" description="B box-type" evidence="9">
    <location>
        <begin position="155"/>
        <end position="196"/>
    </location>
</feature>
<dbReference type="GO" id="GO:0000785">
    <property type="term" value="C:chromatin"/>
    <property type="evidence" value="ECO:0007669"/>
    <property type="project" value="TreeGrafter"/>
</dbReference>
<dbReference type="Proteomes" id="UP001152622">
    <property type="component" value="Chromosome 7"/>
</dbReference>
<evidence type="ECO:0000259" key="7">
    <source>
        <dbReference type="PROSITE" id="PS50016"/>
    </source>
</evidence>
<feature type="domain" description="RING-type" evidence="8">
    <location>
        <begin position="35"/>
        <end position="78"/>
    </location>
</feature>
<feature type="region of interest" description="Disordered" evidence="6">
    <location>
        <begin position="1232"/>
        <end position="1295"/>
    </location>
</feature>
<dbReference type="CDD" id="cd19775">
    <property type="entry name" value="Bbox2_TIF1_C-VI"/>
    <property type="match status" value="1"/>
</dbReference>
<dbReference type="GO" id="GO:0008270">
    <property type="term" value="F:zinc ion binding"/>
    <property type="evidence" value="ECO:0007669"/>
    <property type="project" value="UniProtKB-KW"/>
</dbReference>
<evidence type="ECO:0000313" key="11">
    <source>
        <dbReference type="Proteomes" id="UP001152622"/>
    </source>
</evidence>
<protein>
    <submittedName>
        <fullName evidence="10">Uncharacterized protein</fullName>
    </submittedName>
</protein>
<feature type="compositionally biased region" description="Low complexity" evidence="6">
    <location>
        <begin position="396"/>
        <end position="412"/>
    </location>
</feature>
<evidence type="ECO:0000256" key="6">
    <source>
        <dbReference type="SAM" id="MobiDB-lite"/>
    </source>
</evidence>
<dbReference type="InterPro" id="IPR001841">
    <property type="entry name" value="Znf_RING"/>
</dbReference>
<evidence type="ECO:0000259" key="8">
    <source>
        <dbReference type="PROSITE" id="PS50089"/>
    </source>
</evidence>
<dbReference type="PROSITE" id="PS00518">
    <property type="entry name" value="ZF_RING_1"/>
    <property type="match status" value="1"/>
</dbReference>
<dbReference type="InterPro" id="IPR019787">
    <property type="entry name" value="Znf_PHD-finger"/>
</dbReference>
<dbReference type="SUPFAM" id="SSF57903">
    <property type="entry name" value="FYVE/PHD zinc finger"/>
    <property type="match status" value="1"/>
</dbReference>
<dbReference type="SUPFAM" id="SSF57845">
    <property type="entry name" value="B-box zinc-binding domain"/>
    <property type="match status" value="1"/>
</dbReference>
<dbReference type="Gene3D" id="3.30.40.10">
    <property type="entry name" value="Zinc/RING finger domain, C3HC4 (zinc finger)"/>
    <property type="match status" value="2"/>
</dbReference>
<feature type="region of interest" description="Disordered" evidence="6">
    <location>
        <begin position="910"/>
        <end position="963"/>
    </location>
</feature>